<feature type="domain" description="PX" evidence="2">
    <location>
        <begin position="349"/>
        <end position="469"/>
    </location>
</feature>
<dbReference type="InterPro" id="IPR001683">
    <property type="entry name" value="PX_dom"/>
</dbReference>
<dbReference type="InParanoid" id="A0A1E7FAE7"/>
<feature type="region of interest" description="Disordered" evidence="1">
    <location>
        <begin position="239"/>
        <end position="322"/>
    </location>
</feature>
<dbReference type="SUPFAM" id="SSF64268">
    <property type="entry name" value="PX domain"/>
    <property type="match status" value="1"/>
</dbReference>
<sequence>MDKQSLLASLTGDQLGGNDDSANIDTSISSDQDLFGDIAIDEPSQTFPAAVPGAYIGNIPPETLATQTYAQLQNNAHTEIPDGPVSTMQVKEIPFSVTPVAAPFTQKTPPGPVDSLLSKSGLLGVSTTSEDSGGLFDEVDEDDHIGVDAKIETNQKHGVEGVEGVESQMKQEAQQVQMQQQQQQQQSIHTNSPYPKQDPTQANLGSSVPSYEQQSAIMQSALMTPQGQLNGQMSTMNLNNQDNSGFYREHNTPQDTNNIGTANSNEYGRPAVQNNGGYFYSTREQQIPHPSQQQPQQQQQQQQGYSGGFVQPSTTAGMHNSSQKMNLGRIRNITLVKPQDVAPLYVDIRITEPMLIQTQSFLISSPPYWSYQITSHLAGNQGTWLVRRRFRHIVALEDRLRQTCPGCIIPPRPDKHASRALEEASTQQSAEFAVQRARELERYINQVANHPVAGQSQVLRLFLGLQDDIGTAWPEVSSNAFTRLGAVGAGVSMKVAESTNLTASSAPAYEWEEDAELLGLCSSESLRIGAVSQAVPKLEGNVIVLREQGDAAGILGMELSKASKTLDADYKFFDILSSGLLRHGRRTKRLALELSASMESFLQQYKLVRYEKMAMHDRRLAIQRKSKERGRADARAMHLSQQQRHLQVNGHMSHLSQLEQNAISMDGHALDAVSEADEIGARLKLEINRIAIDRRITWNSSIKTIASSMKEACSERVAIWESTLEAFETLLKHENQP</sequence>
<dbReference type="Pfam" id="PF00787">
    <property type="entry name" value="PX"/>
    <property type="match status" value="1"/>
</dbReference>
<evidence type="ECO:0000313" key="4">
    <source>
        <dbReference type="Proteomes" id="UP000095751"/>
    </source>
</evidence>
<name>A0A1E7FAE7_9STRA</name>
<dbReference type="OrthoDB" id="205639at2759"/>
<dbReference type="PANTHER" id="PTHR46757:SF2">
    <property type="entry name" value="OS05G0346100 PROTEIN"/>
    <property type="match status" value="1"/>
</dbReference>
<protein>
    <recommendedName>
        <fullName evidence="2">PX domain-containing protein</fullName>
    </recommendedName>
</protein>
<dbReference type="InterPro" id="IPR036871">
    <property type="entry name" value="PX_dom_sf"/>
</dbReference>
<dbReference type="EMBL" id="KV784359">
    <property type="protein sequence ID" value="OEU15127.1"/>
    <property type="molecule type" value="Genomic_DNA"/>
</dbReference>
<gene>
    <name evidence="3" type="ORF">FRACYDRAFT_239807</name>
</gene>
<feature type="compositionally biased region" description="Low complexity" evidence="1">
    <location>
        <begin position="285"/>
        <end position="303"/>
    </location>
</feature>
<organism evidence="3 4">
    <name type="scientific">Fragilariopsis cylindrus CCMP1102</name>
    <dbReference type="NCBI Taxonomy" id="635003"/>
    <lineage>
        <taxon>Eukaryota</taxon>
        <taxon>Sar</taxon>
        <taxon>Stramenopiles</taxon>
        <taxon>Ochrophyta</taxon>
        <taxon>Bacillariophyta</taxon>
        <taxon>Bacillariophyceae</taxon>
        <taxon>Bacillariophycidae</taxon>
        <taxon>Bacillariales</taxon>
        <taxon>Bacillariaceae</taxon>
        <taxon>Fragilariopsis</taxon>
    </lineage>
</organism>
<reference evidence="3 4" key="1">
    <citation type="submission" date="2016-09" db="EMBL/GenBank/DDBJ databases">
        <title>Extensive genetic diversity and differential bi-allelic expression allows diatom success in the polar Southern Ocean.</title>
        <authorList>
            <consortium name="DOE Joint Genome Institute"/>
            <person name="Mock T."/>
            <person name="Otillar R.P."/>
            <person name="Strauss J."/>
            <person name="Dupont C."/>
            <person name="Frickenhaus S."/>
            <person name="Maumus F."/>
            <person name="Mcmullan M."/>
            <person name="Sanges R."/>
            <person name="Schmutz J."/>
            <person name="Toseland A."/>
            <person name="Valas R."/>
            <person name="Veluchamy A."/>
            <person name="Ward B.J."/>
            <person name="Allen A."/>
            <person name="Barry K."/>
            <person name="Falciatore A."/>
            <person name="Ferrante M."/>
            <person name="Fortunato A.E."/>
            <person name="Gloeckner G."/>
            <person name="Gruber A."/>
            <person name="Hipkin R."/>
            <person name="Janech M."/>
            <person name="Kroth P."/>
            <person name="Leese F."/>
            <person name="Lindquist E."/>
            <person name="Lyon B.R."/>
            <person name="Martin J."/>
            <person name="Mayer C."/>
            <person name="Parker M."/>
            <person name="Quesneville H."/>
            <person name="Raymond J."/>
            <person name="Uhlig C."/>
            <person name="Valentin K.U."/>
            <person name="Worden A.Z."/>
            <person name="Armbrust E.V."/>
            <person name="Bowler C."/>
            <person name="Green B."/>
            <person name="Moulton V."/>
            <person name="Van Oosterhout C."/>
            <person name="Grigoriev I."/>
        </authorList>
    </citation>
    <scope>NUCLEOTIDE SEQUENCE [LARGE SCALE GENOMIC DNA]</scope>
    <source>
        <strain evidence="3 4">CCMP1102</strain>
    </source>
</reference>
<dbReference type="Gene3D" id="3.30.1520.10">
    <property type="entry name" value="Phox-like domain"/>
    <property type="match status" value="1"/>
</dbReference>
<feature type="compositionally biased region" description="Low complexity" evidence="1">
    <location>
        <begin position="168"/>
        <end position="186"/>
    </location>
</feature>
<dbReference type="InterPro" id="IPR044279">
    <property type="entry name" value="SNX2A/B"/>
</dbReference>
<feature type="compositionally biased region" description="Polar residues" evidence="1">
    <location>
        <begin position="1"/>
        <end position="12"/>
    </location>
</feature>
<dbReference type="KEGG" id="fcy:FRACYDRAFT_239807"/>
<keyword evidence="4" id="KW-1185">Reference proteome</keyword>
<dbReference type="PROSITE" id="PS50195">
    <property type="entry name" value="PX"/>
    <property type="match status" value="1"/>
</dbReference>
<dbReference type="PANTHER" id="PTHR46757">
    <property type="entry name" value="SORTING NEXIN-RELATED"/>
    <property type="match status" value="1"/>
</dbReference>
<evidence type="ECO:0000256" key="1">
    <source>
        <dbReference type="SAM" id="MobiDB-lite"/>
    </source>
</evidence>
<feature type="compositionally biased region" description="Polar residues" evidence="1">
    <location>
        <begin position="253"/>
        <end position="276"/>
    </location>
</feature>
<feature type="compositionally biased region" description="Polar residues" evidence="1">
    <location>
        <begin position="311"/>
        <end position="322"/>
    </location>
</feature>
<dbReference type="Proteomes" id="UP000095751">
    <property type="component" value="Unassembled WGS sequence"/>
</dbReference>
<feature type="region of interest" description="Disordered" evidence="1">
    <location>
        <begin position="1"/>
        <end position="28"/>
    </location>
</feature>
<dbReference type="AlphaFoldDB" id="A0A1E7FAE7"/>
<dbReference type="SMART" id="SM00312">
    <property type="entry name" value="PX"/>
    <property type="match status" value="1"/>
</dbReference>
<proteinExistence type="predicted"/>
<evidence type="ECO:0000259" key="2">
    <source>
        <dbReference type="PROSITE" id="PS50195"/>
    </source>
</evidence>
<feature type="compositionally biased region" description="Polar residues" evidence="1">
    <location>
        <begin position="187"/>
        <end position="208"/>
    </location>
</feature>
<accession>A0A1E7FAE7</accession>
<feature type="region of interest" description="Disordered" evidence="1">
    <location>
        <begin position="163"/>
        <end position="208"/>
    </location>
</feature>
<evidence type="ECO:0000313" key="3">
    <source>
        <dbReference type="EMBL" id="OEU15127.1"/>
    </source>
</evidence>
<dbReference type="GO" id="GO:0035091">
    <property type="term" value="F:phosphatidylinositol binding"/>
    <property type="evidence" value="ECO:0007669"/>
    <property type="project" value="InterPro"/>
</dbReference>